<keyword evidence="5" id="KW-0862">Zinc</keyword>
<dbReference type="Proteomes" id="UP000663877">
    <property type="component" value="Unassembled WGS sequence"/>
</dbReference>
<dbReference type="EMBL" id="CAJNOM010000008">
    <property type="protein sequence ID" value="CAF0770037.1"/>
    <property type="molecule type" value="Genomic_DNA"/>
</dbReference>
<organism evidence="13 16">
    <name type="scientific">Adineta steineri</name>
    <dbReference type="NCBI Taxonomy" id="433720"/>
    <lineage>
        <taxon>Eukaryota</taxon>
        <taxon>Metazoa</taxon>
        <taxon>Spiralia</taxon>
        <taxon>Gnathifera</taxon>
        <taxon>Rotifera</taxon>
        <taxon>Eurotatoria</taxon>
        <taxon>Bdelloidea</taxon>
        <taxon>Adinetida</taxon>
        <taxon>Adinetidae</taxon>
        <taxon>Adineta</taxon>
    </lineage>
</organism>
<evidence type="ECO:0000256" key="8">
    <source>
        <dbReference type="PROSITE-ProRule" id="PRU00175"/>
    </source>
</evidence>
<feature type="transmembrane region" description="Helical" evidence="10">
    <location>
        <begin position="178"/>
        <end position="203"/>
    </location>
</feature>
<feature type="signal peptide" evidence="11">
    <location>
        <begin position="1"/>
        <end position="22"/>
    </location>
</feature>
<dbReference type="PANTHER" id="PTHR47168:SF1">
    <property type="entry name" value="OS02G0798600 PROTEIN"/>
    <property type="match status" value="1"/>
</dbReference>
<evidence type="ECO:0000256" key="7">
    <source>
        <dbReference type="ARBA" id="ARBA00023136"/>
    </source>
</evidence>
<evidence type="ECO:0000259" key="12">
    <source>
        <dbReference type="PROSITE" id="PS50089"/>
    </source>
</evidence>
<feature type="domain" description="RING-type" evidence="12">
    <location>
        <begin position="235"/>
        <end position="277"/>
    </location>
</feature>
<feature type="chain" id="PRO_5035682864" description="RING-type domain-containing protein" evidence="11">
    <location>
        <begin position="23"/>
        <end position="491"/>
    </location>
</feature>
<dbReference type="SMART" id="SM00184">
    <property type="entry name" value="RING"/>
    <property type="match status" value="1"/>
</dbReference>
<dbReference type="EMBL" id="CAJNOI010000007">
    <property type="protein sequence ID" value="CAF0761319.1"/>
    <property type="molecule type" value="Genomic_DNA"/>
</dbReference>
<evidence type="ECO:0000313" key="15">
    <source>
        <dbReference type="Proteomes" id="UP000663832"/>
    </source>
</evidence>
<dbReference type="GO" id="GO:0016020">
    <property type="term" value="C:membrane"/>
    <property type="evidence" value="ECO:0007669"/>
    <property type="project" value="UniProtKB-SubCell"/>
</dbReference>
<dbReference type="InterPro" id="IPR003137">
    <property type="entry name" value="PA_domain"/>
</dbReference>
<gene>
    <name evidence="13" type="ORF">BJG266_LOCUS3021</name>
    <name evidence="14" type="ORF">QVE165_LOCUS2551</name>
</gene>
<reference evidence="13" key="1">
    <citation type="submission" date="2021-02" db="EMBL/GenBank/DDBJ databases">
        <authorList>
            <person name="Nowell W R."/>
        </authorList>
    </citation>
    <scope>NUCLEOTIDE SEQUENCE</scope>
</reference>
<dbReference type="Proteomes" id="UP000663832">
    <property type="component" value="Unassembled WGS sequence"/>
</dbReference>
<evidence type="ECO:0000256" key="9">
    <source>
        <dbReference type="SAM" id="MobiDB-lite"/>
    </source>
</evidence>
<dbReference type="AlphaFoldDB" id="A0A813Q373"/>
<evidence type="ECO:0000313" key="13">
    <source>
        <dbReference type="EMBL" id="CAF0761319.1"/>
    </source>
</evidence>
<accession>A0A813Q373</accession>
<comment type="caution">
    <text evidence="13">The sequence shown here is derived from an EMBL/GenBank/DDBJ whole genome shotgun (WGS) entry which is preliminary data.</text>
</comment>
<dbReference type="Gene3D" id="3.30.40.10">
    <property type="entry name" value="Zinc/RING finger domain, C3HC4 (zinc finger)"/>
    <property type="match status" value="1"/>
</dbReference>
<evidence type="ECO:0000313" key="14">
    <source>
        <dbReference type="EMBL" id="CAF0770037.1"/>
    </source>
</evidence>
<evidence type="ECO:0000256" key="1">
    <source>
        <dbReference type="ARBA" id="ARBA00004167"/>
    </source>
</evidence>
<dbReference type="PROSITE" id="PS50089">
    <property type="entry name" value="ZF_RING_2"/>
    <property type="match status" value="1"/>
</dbReference>
<feature type="compositionally biased region" description="Low complexity" evidence="9">
    <location>
        <begin position="331"/>
        <end position="343"/>
    </location>
</feature>
<dbReference type="SUPFAM" id="SSF57850">
    <property type="entry name" value="RING/U-box"/>
    <property type="match status" value="1"/>
</dbReference>
<dbReference type="InterPro" id="IPR013083">
    <property type="entry name" value="Znf_RING/FYVE/PHD"/>
</dbReference>
<dbReference type="InterPro" id="IPR051653">
    <property type="entry name" value="E3_ligase_sorting_rcpt"/>
</dbReference>
<dbReference type="PANTHER" id="PTHR47168">
    <property type="entry name" value="RING ZINC FINGER DOMAIN SUPERFAMILY PROTEIN-RELATED"/>
    <property type="match status" value="1"/>
</dbReference>
<evidence type="ECO:0000256" key="10">
    <source>
        <dbReference type="SAM" id="Phobius"/>
    </source>
</evidence>
<comment type="subcellular location">
    <subcellularLocation>
        <location evidence="1">Membrane</location>
        <topology evidence="1">Single-pass membrane protein</topology>
    </subcellularLocation>
</comment>
<name>A0A813Q373_9BILA</name>
<dbReference type="Pfam" id="PF13639">
    <property type="entry name" value="zf-RING_2"/>
    <property type="match status" value="1"/>
</dbReference>
<keyword evidence="6 10" id="KW-1133">Transmembrane helix</keyword>
<dbReference type="GO" id="GO:0008270">
    <property type="term" value="F:zinc ion binding"/>
    <property type="evidence" value="ECO:0007669"/>
    <property type="project" value="UniProtKB-KW"/>
</dbReference>
<evidence type="ECO:0000256" key="4">
    <source>
        <dbReference type="ARBA" id="ARBA00022771"/>
    </source>
</evidence>
<evidence type="ECO:0000256" key="2">
    <source>
        <dbReference type="ARBA" id="ARBA00022692"/>
    </source>
</evidence>
<keyword evidence="3" id="KW-0479">Metal-binding</keyword>
<protein>
    <recommendedName>
        <fullName evidence="12">RING-type domain-containing protein</fullName>
    </recommendedName>
</protein>
<evidence type="ECO:0000256" key="11">
    <source>
        <dbReference type="SAM" id="SignalP"/>
    </source>
</evidence>
<evidence type="ECO:0000256" key="5">
    <source>
        <dbReference type="ARBA" id="ARBA00022833"/>
    </source>
</evidence>
<dbReference type="Pfam" id="PF02225">
    <property type="entry name" value="PA"/>
    <property type="match status" value="1"/>
</dbReference>
<keyword evidence="11" id="KW-0732">Signal</keyword>
<dbReference type="InterPro" id="IPR001841">
    <property type="entry name" value="Znf_RING"/>
</dbReference>
<keyword evidence="7 10" id="KW-0472">Membrane</keyword>
<dbReference type="OrthoDB" id="8062037at2759"/>
<keyword evidence="2 10" id="KW-0812">Transmembrane</keyword>
<dbReference type="Gene3D" id="3.50.30.30">
    <property type="match status" value="1"/>
</dbReference>
<dbReference type="FunFam" id="3.30.40.10:FF:000824">
    <property type="entry name" value="E3 ubiquitin-protein ligase RNF13"/>
    <property type="match status" value="1"/>
</dbReference>
<sequence>MMSVISLLIPCLLLSIIQITFADIYVYNSANKLVEDYDDQAASFGPPFTSEGIKGYVALTNPKNACTKVAPPPTLSMPGYQWIALIPRTNSVDVCDFDLKVLNAQEANYSAVIIYNYEDALIAMGPHGRNIKIPSTLITHSDGLSIVSNYLYNKTTVKSVPQFHIRITGEQLFNFRAYLIPFLCIIGVSFLGLISFTLVKCYLHRRRTRRHRLPRSALKQLKIKKFVKGDRWEVCAICLDDYEDGAKLRILPCDHAYHMKCIDPWLLNNRRQCPVCKRYVFPSHDNSDEESSVHATTERTPLIRPSEDNIIPDASRNRQLGRRTINYSDVDSSNFIDDTNNDTSDTDDEANISALPRQSTSNRITTNDLVFDEPQLTAQHYSHSQLPRIILRESSSEGKDMNNTTTTTSYGSFHDSPLGSFITPRAANFFVGSLGGTTDNTNISARSVIEDVSDIETDNNDERMYSVLTDTEINHAYVSDEAATDVIRTNL</sequence>
<feature type="region of interest" description="Disordered" evidence="9">
    <location>
        <begin position="331"/>
        <end position="359"/>
    </location>
</feature>
<evidence type="ECO:0000256" key="3">
    <source>
        <dbReference type="ARBA" id="ARBA00022723"/>
    </source>
</evidence>
<evidence type="ECO:0000256" key="6">
    <source>
        <dbReference type="ARBA" id="ARBA00022989"/>
    </source>
</evidence>
<evidence type="ECO:0000313" key="16">
    <source>
        <dbReference type="Proteomes" id="UP000663877"/>
    </source>
</evidence>
<keyword evidence="4 8" id="KW-0863">Zinc-finger</keyword>
<keyword evidence="15" id="KW-1185">Reference proteome</keyword>
<proteinExistence type="predicted"/>